<dbReference type="Pfam" id="PF01111">
    <property type="entry name" value="CKS"/>
    <property type="match status" value="1"/>
</dbReference>
<gene>
    <name evidence="7" type="ORF">RCL2_002043400</name>
    <name evidence="6" type="ORF">RclHR1_00320018</name>
</gene>
<comment type="similarity">
    <text evidence="1 4">Belongs to the CKS family.</text>
</comment>
<dbReference type="Gene3D" id="3.30.170.10">
    <property type="entry name" value="Cyclin-dependent kinase, regulatory subunit"/>
    <property type="match status" value="1"/>
</dbReference>
<comment type="caution">
    <text evidence="6">The sequence shown here is derived from an EMBL/GenBank/DDBJ whole genome shotgun (WGS) entry which is preliminary data.</text>
</comment>
<feature type="compositionally biased region" description="Low complexity" evidence="5">
    <location>
        <begin position="74"/>
        <end position="118"/>
    </location>
</feature>
<dbReference type="GO" id="GO:0016538">
    <property type="term" value="F:cyclin-dependent protein serine/threonine kinase regulator activity"/>
    <property type="evidence" value="ECO:0007669"/>
    <property type="project" value="InterPro"/>
</dbReference>
<evidence type="ECO:0000313" key="6">
    <source>
        <dbReference type="EMBL" id="GBB98323.1"/>
    </source>
</evidence>
<protein>
    <recommendedName>
        <fullName evidence="4">Cyclin-dependent kinases regulatory subunit</fullName>
    </recommendedName>
</protein>
<keyword evidence="8" id="KW-1185">Reference proteome</keyword>
<dbReference type="EMBL" id="BLAL01000229">
    <property type="protein sequence ID" value="GES93684.1"/>
    <property type="molecule type" value="Genomic_DNA"/>
</dbReference>
<dbReference type="PRINTS" id="PR00296">
    <property type="entry name" value="CYCLINKINASE"/>
</dbReference>
<dbReference type="InterPro" id="IPR036858">
    <property type="entry name" value="Cyclin-dep_kinase_reg-sub_sf"/>
</dbReference>
<dbReference type="FunFam" id="3.30.170.10:FF:000001">
    <property type="entry name" value="Cyclin-dependent kinases regulatory subunit"/>
    <property type="match status" value="1"/>
</dbReference>
<evidence type="ECO:0000256" key="3">
    <source>
        <dbReference type="ARBA" id="ARBA00023306"/>
    </source>
</evidence>
<sequence>MQEQPPVHNLQQQHLHFQQKHLQQKQQQQQKHQQQLQQQKQLQQKQPQQKQLQQKQFQQKQVVFQQQQPQQSQLQLQQPQLPQQEQSHQLQSQQQQQQQLQQQQQPQQQPQQQQQQQPEPKRLTQEERRKIEERLKYATYGERREYYIREYSDFIYYSPRYYDDISEYRHVTLPKEIAQFLPPNTLLSEDEWRSLGVIQSQGWEHYLIHSPEPHILLFKREKDYQLKYPVPNQSQNQNPEKSNENPQ</sequence>
<dbReference type="STRING" id="94130.A0A2Z6R7X3"/>
<feature type="compositionally biased region" description="Basic and acidic residues" evidence="5">
    <location>
        <begin position="119"/>
        <end position="130"/>
    </location>
</feature>
<evidence type="ECO:0000313" key="7">
    <source>
        <dbReference type="EMBL" id="GES93684.1"/>
    </source>
</evidence>
<keyword evidence="3 4" id="KW-0131">Cell cycle</keyword>
<dbReference type="EMBL" id="BEXD01002446">
    <property type="protein sequence ID" value="GBB98323.1"/>
    <property type="molecule type" value="Genomic_DNA"/>
</dbReference>
<reference evidence="7" key="2">
    <citation type="submission" date="2019-10" db="EMBL/GenBank/DDBJ databases">
        <title>Conservation and host-specific expression of non-tandemly repeated heterogenous ribosome RNA gene in arbuscular mycorrhizal fungi.</title>
        <authorList>
            <person name="Maeda T."/>
            <person name="Kobayashi Y."/>
            <person name="Nakagawa T."/>
            <person name="Ezawa T."/>
            <person name="Yamaguchi K."/>
            <person name="Bino T."/>
            <person name="Nishimoto Y."/>
            <person name="Shigenobu S."/>
            <person name="Kawaguchi M."/>
        </authorList>
    </citation>
    <scope>NUCLEOTIDE SEQUENCE</scope>
    <source>
        <strain evidence="7">HR1</strain>
    </source>
</reference>
<comment type="function">
    <text evidence="4">Binds to the catalytic subunit of the cyclin dependent kinases and is essential for their biological function.</text>
</comment>
<evidence type="ECO:0000313" key="8">
    <source>
        <dbReference type="Proteomes" id="UP000247702"/>
    </source>
</evidence>
<proteinExistence type="inferred from homology"/>
<dbReference type="PANTHER" id="PTHR23415">
    <property type="entry name" value="CYCLIN-DEPENDENT KINASES REGULATORY SUBUNIT/60S RIBOSOME SUBUNIT BIOGENESIS PROTEIN NIP7"/>
    <property type="match status" value="1"/>
</dbReference>
<dbReference type="SUPFAM" id="SSF55637">
    <property type="entry name" value="Cell cycle regulatory proteins"/>
    <property type="match status" value="1"/>
</dbReference>
<feature type="compositionally biased region" description="Polar residues" evidence="5">
    <location>
        <begin position="231"/>
        <end position="247"/>
    </location>
</feature>
<evidence type="ECO:0000256" key="1">
    <source>
        <dbReference type="ARBA" id="ARBA00007782"/>
    </source>
</evidence>
<feature type="region of interest" description="Disordered" evidence="5">
    <location>
        <begin position="227"/>
        <end position="247"/>
    </location>
</feature>
<reference evidence="6 8" key="1">
    <citation type="submission" date="2017-11" db="EMBL/GenBank/DDBJ databases">
        <title>The genome of Rhizophagus clarus HR1 reveals common genetic basis of auxotrophy among arbuscular mycorrhizal fungi.</title>
        <authorList>
            <person name="Kobayashi Y."/>
        </authorList>
    </citation>
    <scope>NUCLEOTIDE SEQUENCE [LARGE SCALE GENOMIC DNA]</scope>
    <source>
        <strain evidence="6 8">HR1</strain>
    </source>
</reference>
<accession>A0A2Z6R7X3</accession>
<dbReference type="Proteomes" id="UP000615446">
    <property type="component" value="Unassembled WGS sequence"/>
</dbReference>
<feature type="region of interest" description="Disordered" evidence="5">
    <location>
        <begin position="1"/>
        <end position="42"/>
    </location>
</feature>
<dbReference type="GO" id="GO:0051301">
    <property type="term" value="P:cell division"/>
    <property type="evidence" value="ECO:0007669"/>
    <property type="project" value="UniProtKB-UniRule"/>
</dbReference>
<organism evidence="6 8">
    <name type="scientific">Rhizophagus clarus</name>
    <dbReference type="NCBI Taxonomy" id="94130"/>
    <lineage>
        <taxon>Eukaryota</taxon>
        <taxon>Fungi</taxon>
        <taxon>Fungi incertae sedis</taxon>
        <taxon>Mucoromycota</taxon>
        <taxon>Glomeromycotina</taxon>
        <taxon>Glomeromycetes</taxon>
        <taxon>Glomerales</taxon>
        <taxon>Glomeraceae</taxon>
        <taxon>Rhizophagus</taxon>
    </lineage>
</organism>
<feature type="region of interest" description="Disordered" evidence="5">
    <location>
        <begin position="74"/>
        <end position="130"/>
    </location>
</feature>
<dbReference type="AlphaFoldDB" id="A0A2Z6R7X3"/>
<dbReference type="SMART" id="SM01084">
    <property type="entry name" value="CKS"/>
    <property type="match status" value="1"/>
</dbReference>
<dbReference type="InterPro" id="IPR000789">
    <property type="entry name" value="Cyclin-dep_kinase_reg-sub"/>
</dbReference>
<evidence type="ECO:0000256" key="2">
    <source>
        <dbReference type="ARBA" id="ARBA00022618"/>
    </source>
</evidence>
<dbReference type="Proteomes" id="UP000247702">
    <property type="component" value="Unassembled WGS sequence"/>
</dbReference>
<evidence type="ECO:0000256" key="4">
    <source>
        <dbReference type="RuleBase" id="RU311113"/>
    </source>
</evidence>
<name>A0A2Z6R7X3_9GLOM</name>
<dbReference type="OrthoDB" id="440676at2759"/>
<keyword evidence="2 4" id="KW-0132">Cell division</keyword>
<dbReference type="PROSITE" id="PS00945">
    <property type="entry name" value="CKS_2"/>
    <property type="match status" value="1"/>
</dbReference>
<evidence type="ECO:0000256" key="5">
    <source>
        <dbReference type="SAM" id="MobiDB-lite"/>
    </source>
</evidence>
<feature type="compositionally biased region" description="Low complexity" evidence="5">
    <location>
        <begin position="24"/>
        <end position="42"/>
    </location>
</feature>